<evidence type="ECO:0000313" key="6">
    <source>
        <dbReference type="EMBL" id="SIN64181.1"/>
    </source>
</evidence>
<evidence type="ECO:0000256" key="3">
    <source>
        <dbReference type="PROSITE-ProRule" id="PRU10007"/>
    </source>
</evidence>
<protein>
    <submittedName>
        <fullName evidence="6">Aldehyde dehydrogenase (Acceptor)</fullName>
    </submittedName>
</protein>
<organism evidence="6 7">
    <name type="scientific">Parasphingorhabdus marina DSM 22363</name>
    <dbReference type="NCBI Taxonomy" id="1123272"/>
    <lineage>
        <taxon>Bacteria</taxon>
        <taxon>Pseudomonadati</taxon>
        <taxon>Pseudomonadota</taxon>
        <taxon>Alphaproteobacteria</taxon>
        <taxon>Sphingomonadales</taxon>
        <taxon>Sphingomonadaceae</taxon>
        <taxon>Parasphingorhabdus</taxon>
    </lineage>
</organism>
<proteinExistence type="inferred from homology"/>
<feature type="domain" description="Aldehyde dehydrogenase" evidence="5">
    <location>
        <begin position="32"/>
        <end position="500"/>
    </location>
</feature>
<dbReference type="AlphaFoldDB" id="A0A1N6D036"/>
<dbReference type="FunFam" id="3.40.309.10:FF:000012">
    <property type="entry name" value="Betaine aldehyde dehydrogenase"/>
    <property type="match status" value="1"/>
</dbReference>
<dbReference type="SUPFAM" id="SSF53720">
    <property type="entry name" value="ALDH-like"/>
    <property type="match status" value="1"/>
</dbReference>
<dbReference type="Pfam" id="PF00171">
    <property type="entry name" value="Aldedh"/>
    <property type="match status" value="1"/>
</dbReference>
<feature type="active site" evidence="3">
    <location>
        <position position="277"/>
    </location>
</feature>
<dbReference type="RefSeq" id="WP_275425809.1">
    <property type="nucleotide sequence ID" value="NZ_FSQW01000001.1"/>
</dbReference>
<dbReference type="InterPro" id="IPR029510">
    <property type="entry name" value="Ald_DH_CS_GLU"/>
</dbReference>
<name>A0A1N6D036_9SPHN</name>
<evidence type="ECO:0000313" key="7">
    <source>
        <dbReference type="Proteomes" id="UP000185192"/>
    </source>
</evidence>
<reference evidence="7" key="1">
    <citation type="submission" date="2016-11" db="EMBL/GenBank/DDBJ databases">
        <authorList>
            <person name="Varghese N."/>
            <person name="Submissions S."/>
        </authorList>
    </citation>
    <scope>NUCLEOTIDE SEQUENCE [LARGE SCALE GENOMIC DNA]</scope>
    <source>
        <strain evidence="7">DSM 22363</strain>
    </source>
</reference>
<evidence type="ECO:0000259" key="5">
    <source>
        <dbReference type="Pfam" id="PF00171"/>
    </source>
</evidence>
<dbReference type="InterPro" id="IPR016161">
    <property type="entry name" value="Ald_DH/histidinol_DH"/>
</dbReference>
<dbReference type="Proteomes" id="UP000185192">
    <property type="component" value="Unassembled WGS sequence"/>
</dbReference>
<evidence type="ECO:0000256" key="1">
    <source>
        <dbReference type="ARBA" id="ARBA00009986"/>
    </source>
</evidence>
<accession>A0A1N6D036</accession>
<dbReference type="Gene3D" id="3.40.309.10">
    <property type="entry name" value="Aldehyde Dehydrogenase, Chain A, domain 2"/>
    <property type="match status" value="1"/>
</dbReference>
<dbReference type="PROSITE" id="PS00687">
    <property type="entry name" value="ALDEHYDE_DEHYDR_GLU"/>
    <property type="match status" value="1"/>
</dbReference>
<dbReference type="PROSITE" id="PS00070">
    <property type="entry name" value="ALDEHYDE_DEHYDR_CYS"/>
    <property type="match status" value="1"/>
</dbReference>
<dbReference type="EMBL" id="FSQW01000001">
    <property type="protein sequence ID" value="SIN64181.1"/>
    <property type="molecule type" value="Genomic_DNA"/>
</dbReference>
<sequence>MQQIDISAPEPGKAASALLACPAQKILIDGQWVETESGDVFETLDPATGQVIGKLQRCDARDVDKAVAAARRALEGAAWSGMTPMERSQLLWRIADLIEANIDELAELETLDQGKALYVGRWAEIPGAVNQFRYFSGLATKIEGTTIPTSINYQPEGKQVFAYTQKEPVGVVGAIVPWNSPLVLTAMKLAPALAAGCTIVLKPAENTSLTAVRLLELMQEAGLPDGVVNLVTGYGNEAGAALAQHPGVDKIAFTGSTATGRQILDAAKGNLKKVTLELGGKSPVIIMPDADIDAAVQGAANAIFFNGGQVCIAGSRLYCHSSIQDKVIEGVAAIGEQITLGHGLNPETQMGPLVSREHSAKVAEYIADGKSSGASIVAGGETGGPNASFVAPTVITDVKPDMRIVREEIFGPVVVVTPFDDTDEVVAAANDSEYGLAAGVWTEGMSNGIRMANRLKAGTIWINGHAMYDASLPIGGMKQSGWGRDSGQAALQNYLELKTVCAIV</sequence>
<evidence type="ECO:0000256" key="2">
    <source>
        <dbReference type="ARBA" id="ARBA00023002"/>
    </source>
</evidence>
<dbReference type="Gene3D" id="3.40.605.10">
    <property type="entry name" value="Aldehyde Dehydrogenase, Chain A, domain 1"/>
    <property type="match status" value="1"/>
</dbReference>
<evidence type="ECO:0000256" key="4">
    <source>
        <dbReference type="RuleBase" id="RU003345"/>
    </source>
</evidence>
<keyword evidence="2 4" id="KW-0560">Oxidoreductase</keyword>
<dbReference type="GO" id="GO:0016620">
    <property type="term" value="F:oxidoreductase activity, acting on the aldehyde or oxo group of donors, NAD or NADP as acceptor"/>
    <property type="evidence" value="ECO:0007669"/>
    <property type="project" value="InterPro"/>
</dbReference>
<comment type="similarity">
    <text evidence="1 4">Belongs to the aldehyde dehydrogenase family.</text>
</comment>
<dbReference type="InterPro" id="IPR016162">
    <property type="entry name" value="Ald_DH_N"/>
</dbReference>
<dbReference type="PANTHER" id="PTHR11699">
    <property type="entry name" value="ALDEHYDE DEHYDROGENASE-RELATED"/>
    <property type="match status" value="1"/>
</dbReference>
<dbReference type="STRING" id="1123272.SAMN02745824_1356"/>
<gene>
    <name evidence="6" type="ORF">SAMN02745824_1356</name>
</gene>
<dbReference type="InterPro" id="IPR016163">
    <property type="entry name" value="Ald_DH_C"/>
</dbReference>
<keyword evidence="7" id="KW-1185">Reference proteome</keyword>
<dbReference type="InterPro" id="IPR016160">
    <property type="entry name" value="Ald_DH_CS_CYS"/>
</dbReference>
<dbReference type="FunFam" id="3.40.605.10:FF:000007">
    <property type="entry name" value="NAD/NADP-dependent betaine aldehyde dehydrogenase"/>
    <property type="match status" value="1"/>
</dbReference>
<dbReference type="InterPro" id="IPR015590">
    <property type="entry name" value="Aldehyde_DH_dom"/>
</dbReference>